<protein>
    <recommendedName>
        <fullName evidence="8">L-ornithine N(alpha)-acyltransferase</fullName>
        <ecNumber evidence="7">2.3.2.30</ecNumber>
    </recommendedName>
</protein>
<sequence length="250" mass="27698">MGHSPKFTVRLAASADDIRAAQALRYEVFVAELGGNGPMVDHDARLERDQYDPFFEHLMLFDAEACVGVYRLLSSDAMPKIGRYYSEDEFDLGPLKASGRRLLELGRSCVHKSYRGGAALMHLWQGLSGYIAKNDVDILFGVASFHGTDVDALAHPLSHLHHRFLAPPELRVTATGEAAVAMDQLAEEQTDARRALLETPQLIKAYLRMGGMVGQGAWVDHAFNTVDVCMVLDMARINQKQAALYQRAPR</sequence>
<comment type="function">
    <text evidence="9">Catalyzes the first step in the biosynthesis of ornithine lipids, which are phosphorus-free membrane lipids. Catalyzes the 3-hydroxyacyl-acyl carrier protein-dependent acylation of ornithine to form lyso-ornithine lipid (LOL).</text>
</comment>
<dbReference type="EMBL" id="CVQV01000002">
    <property type="protein sequence ID" value="CRK74393.1"/>
    <property type="molecule type" value="Genomic_DNA"/>
</dbReference>
<proteinExistence type="inferred from homology"/>
<evidence type="ECO:0000256" key="5">
    <source>
        <dbReference type="ARBA" id="ARBA00023315"/>
    </source>
</evidence>
<organism evidence="11 12">
    <name type="scientific">Nereida ignava</name>
    <dbReference type="NCBI Taxonomy" id="282199"/>
    <lineage>
        <taxon>Bacteria</taxon>
        <taxon>Pseudomonadati</taxon>
        <taxon>Pseudomonadota</taxon>
        <taxon>Alphaproteobacteria</taxon>
        <taxon>Rhodobacterales</taxon>
        <taxon>Roseobacteraceae</taxon>
        <taxon>Nereida</taxon>
    </lineage>
</organism>
<dbReference type="GO" id="GO:0006629">
    <property type="term" value="P:lipid metabolic process"/>
    <property type="evidence" value="ECO:0007669"/>
    <property type="project" value="UniProtKB-KW"/>
</dbReference>
<name>A0A0U1NIU2_9RHOB</name>
<dbReference type="PANTHER" id="PTHR37323">
    <property type="entry name" value="GCN5-RELATED N-ACETYLTRANSFERASE"/>
    <property type="match status" value="1"/>
</dbReference>
<evidence type="ECO:0000256" key="10">
    <source>
        <dbReference type="ARBA" id="ARBA00047785"/>
    </source>
</evidence>
<dbReference type="SUPFAM" id="SSF55729">
    <property type="entry name" value="Acyl-CoA N-acyltransferases (Nat)"/>
    <property type="match status" value="1"/>
</dbReference>
<evidence type="ECO:0000313" key="11">
    <source>
        <dbReference type="EMBL" id="CRK74393.1"/>
    </source>
</evidence>
<evidence type="ECO:0000256" key="3">
    <source>
        <dbReference type="ARBA" id="ARBA00022679"/>
    </source>
</evidence>
<dbReference type="Pfam" id="PF13444">
    <property type="entry name" value="Acetyltransf_5"/>
    <property type="match status" value="1"/>
</dbReference>
<evidence type="ECO:0000256" key="1">
    <source>
        <dbReference type="ARBA" id="ARBA00005189"/>
    </source>
</evidence>
<dbReference type="Proteomes" id="UP000048949">
    <property type="component" value="Unassembled WGS sequence"/>
</dbReference>
<reference evidence="11 12" key="1">
    <citation type="submission" date="2015-04" db="EMBL/GenBank/DDBJ databases">
        <authorList>
            <person name="Syromyatnikov M.Y."/>
            <person name="Popov V.N."/>
        </authorList>
    </citation>
    <scope>NUCLEOTIDE SEQUENCE [LARGE SCALE GENOMIC DNA]</scope>
    <source>
        <strain evidence="11 12">CECT 5292</strain>
    </source>
</reference>
<dbReference type="GO" id="GO:0043810">
    <property type="term" value="F:ornithine-acyl [acyl carrier protein] N-acyltransferase activity"/>
    <property type="evidence" value="ECO:0007669"/>
    <property type="project" value="UniProtKB-EC"/>
</dbReference>
<dbReference type="InterPro" id="IPR052351">
    <property type="entry name" value="Ornithine_N-alpha-AT"/>
</dbReference>
<evidence type="ECO:0000256" key="4">
    <source>
        <dbReference type="ARBA" id="ARBA00023098"/>
    </source>
</evidence>
<keyword evidence="12" id="KW-1185">Reference proteome</keyword>
<evidence type="ECO:0000256" key="6">
    <source>
        <dbReference type="ARBA" id="ARBA00038095"/>
    </source>
</evidence>
<dbReference type="PANTHER" id="PTHR37323:SF1">
    <property type="entry name" value="L-ORNITHINE N(ALPHA)-ACYLTRANSFERASE"/>
    <property type="match status" value="1"/>
</dbReference>
<evidence type="ECO:0000256" key="7">
    <source>
        <dbReference type="ARBA" id="ARBA00039058"/>
    </source>
</evidence>
<keyword evidence="3" id="KW-0808">Transferase</keyword>
<accession>A0A0U1NIU2</accession>
<evidence type="ECO:0000256" key="2">
    <source>
        <dbReference type="ARBA" id="ARBA00022516"/>
    </source>
</evidence>
<keyword evidence="5" id="KW-0012">Acyltransferase</keyword>
<dbReference type="InterPro" id="IPR016181">
    <property type="entry name" value="Acyl_CoA_acyltransferase"/>
</dbReference>
<dbReference type="AlphaFoldDB" id="A0A0U1NIU2"/>
<keyword evidence="2" id="KW-0444">Lipid biosynthesis</keyword>
<evidence type="ECO:0000256" key="8">
    <source>
        <dbReference type="ARBA" id="ARBA00039866"/>
    </source>
</evidence>
<comment type="similarity">
    <text evidence="6">Belongs to the acetyltransferase family. OlsB subfamily.</text>
</comment>
<dbReference type="EC" id="2.3.2.30" evidence="7"/>
<dbReference type="RefSeq" id="WP_048597675.1">
    <property type="nucleotide sequence ID" value="NZ_CBFHGK010000006.1"/>
</dbReference>
<evidence type="ECO:0000313" key="12">
    <source>
        <dbReference type="Proteomes" id="UP000048949"/>
    </source>
</evidence>
<dbReference type="Gene3D" id="3.40.630.30">
    <property type="match status" value="1"/>
</dbReference>
<keyword evidence="4" id="KW-0443">Lipid metabolism</keyword>
<comment type="catalytic activity">
    <reaction evidence="10">
        <text>a (3R)-hydroxyacyl-[ACP] + L-ornithine = a lyso-ornithine lipid + holo-[ACP] + H(+)</text>
        <dbReference type="Rhea" id="RHEA:20633"/>
        <dbReference type="Rhea" id="RHEA-COMP:9685"/>
        <dbReference type="Rhea" id="RHEA-COMP:9945"/>
        <dbReference type="ChEBI" id="CHEBI:15378"/>
        <dbReference type="ChEBI" id="CHEBI:46911"/>
        <dbReference type="ChEBI" id="CHEBI:64479"/>
        <dbReference type="ChEBI" id="CHEBI:78827"/>
        <dbReference type="ChEBI" id="CHEBI:138482"/>
        <dbReference type="EC" id="2.3.2.30"/>
    </reaction>
    <physiologicalReaction direction="left-to-right" evidence="10">
        <dbReference type="Rhea" id="RHEA:20634"/>
    </physiologicalReaction>
</comment>
<gene>
    <name evidence="11" type="ORF">NIG5292_00423</name>
</gene>
<dbReference type="STRING" id="282199.GCA_001049735_00423"/>
<comment type="pathway">
    <text evidence="1">Lipid metabolism.</text>
</comment>
<evidence type="ECO:0000256" key="9">
    <source>
        <dbReference type="ARBA" id="ARBA00045724"/>
    </source>
</evidence>